<dbReference type="InterPro" id="IPR036393">
    <property type="entry name" value="AceGlu_kinase-like_sf"/>
</dbReference>
<feature type="compositionally biased region" description="Basic and acidic residues" evidence="16">
    <location>
        <begin position="138"/>
        <end position="152"/>
    </location>
</feature>
<comment type="pathway">
    <text evidence="3 15">Amino-acid biosynthesis; L-arginine biosynthesis; N(2)-acetyl-L-ornithine from L-glutamate: step 1/4.</text>
</comment>
<comment type="caution">
    <text evidence="18">The sequence shown here is derived from an EMBL/GenBank/DDBJ whole genome shotgun (WGS) entry which is preliminary data.</text>
</comment>
<evidence type="ECO:0000256" key="6">
    <source>
        <dbReference type="ARBA" id="ARBA00018802"/>
    </source>
</evidence>
<evidence type="ECO:0000256" key="2">
    <source>
        <dbReference type="ARBA" id="ARBA00004173"/>
    </source>
</evidence>
<evidence type="ECO:0000256" key="4">
    <source>
        <dbReference type="ARBA" id="ARBA00008694"/>
    </source>
</evidence>
<dbReference type="Proteomes" id="UP000664169">
    <property type="component" value="Unassembled WGS sequence"/>
</dbReference>
<keyword evidence="9" id="KW-0809">Transit peptide</keyword>
<evidence type="ECO:0000256" key="15">
    <source>
        <dbReference type="PIRNR" id="PIRNR007892"/>
    </source>
</evidence>
<evidence type="ECO:0000256" key="1">
    <source>
        <dbReference type="ARBA" id="ARBA00002294"/>
    </source>
</evidence>
<dbReference type="InterPro" id="IPR011190">
    <property type="entry name" value="GlcNAc_Synth_fun"/>
</dbReference>
<dbReference type="PROSITE" id="PS51731">
    <property type="entry name" value="GNAT_NAGS"/>
    <property type="match status" value="1"/>
</dbReference>
<evidence type="ECO:0000256" key="16">
    <source>
        <dbReference type="SAM" id="MobiDB-lite"/>
    </source>
</evidence>
<dbReference type="Pfam" id="PF04768">
    <property type="entry name" value="NAT"/>
    <property type="match status" value="1"/>
</dbReference>
<comment type="function">
    <text evidence="1 15">N-acetylglutamate synthase involved in arginine biosynthesis.</text>
</comment>
<dbReference type="GO" id="GO:0004042">
    <property type="term" value="F:L-glutamate N-acetyltransferase activity"/>
    <property type="evidence" value="ECO:0007669"/>
    <property type="project" value="InterPro"/>
</dbReference>
<accession>A0A8H3ERE3</accession>
<dbReference type="UniPathway" id="UPA00068">
    <property type="reaction ID" value="UER00106"/>
</dbReference>
<evidence type="ECO:0000313" key="18">
    <source>
        <dbReference type="EMBL" id="CAF9907536.1"/>
    </source>
</evidence>
<name>A0A8H3ERE3_9LECA</name>
<dbReference type="PIRSF" id="PIRSF007892">
    <property type="entry name" value="NAGS_fungal"/>
    <property type="match status" value="1"/>
</dbReference>
<dbReference type="FunFam" id="3.40.630.30:FF:000049">
    <property type="entry name" value="Amino-acid acetyltransferase, mitochondrial"/>
    <property type="match status" value="1"/>
</dbReference>
<dbReference type="InterPro" id="IPR006855">
    <property type="entry name" value="Vertebrate-like_GNAT_dom"/>
</dbReference>
<dbReference type="OrthoDB" id="5585968at2759"/>
<dbReference type="EC" id="2.3.1.1" evidence="5 15"/>
<evidence type="ECO:0000313" key="19">
    <source>
        <dbReference type="Proteomes" id="UP000664169"/>
    </source>
</evidence>
<feature type="region of interest" description="Disordered" evidence="16">
    <location>
        <begin position="136"/>
        <end position="162"/>
    </location>
</feature>
<keyword evidence="8 15" id="KW-0808">Transferase</keyword>
<comment type="subcellular location">
    <subcellularLocation>
        <location evidence="2 15">Mitochondrion</location>
    </subcellularLocation>
</comment>
<evidence type="ECO:0000256" key="9">
    <source>
        <dbReference type="ARBA" id="ARBA00022946"/>
    </source>
</evidence>
<keyword evidence="19" id="KW-1185">Reference proteome</keyword>
<dbReference type="AlphaFoldDB" id="A0A8H3ERE3"/>
<comment type="similarity">
    <text evidence="4 15">Belongs to the acetyltransferase family.</text>
</comment>
<dbReference type="GO" id="GO:0005759">
    <property type="term" value="C:mitochondrial matrix"/>
    <property type="evidence" value="ECO:0007669"/>
    <property type="project" value="TreeGrafter"/>
</dbReference>
<proteinExistence type="inferred from homology"/>
<sequence length="650" mass="72009">MPATTHMRLKANQRDLVIDVLSASTTKREAKSYLKRFEPTPDELGTNQNQQAIPQLSGNEINLGTLFASGNPNANPSVKSSSDLVALDVYHVAIVVIRAPHALSDGVLHGVTRTLSQLSQLGMHCIVVPDQIDILSPGEKRPSPHRISKDQPRGSQSGQSYQNRAAVNWRGLLAEADRIVDSLESHIDQRARRIEWLFQADDHSSNIPHILRGRVSPRVERLHLLEQCFQSGTIPVVVPSVVTLDSKFYPFSTKEAVCTLSRALAGTADLDPDKSVEAQIHQRSQKNQRICSVDRIIILDSVGSIPAEKSFGMAHVFVNLEQEYDQIVEELDEIHHVNPRKANTESHLLQGAAREHIKNLSLVRRALKFLPRSSSALITSPEAVARYEHNSTLSMTSNVETRPQRNILIHNILADKPIRSSSLPVSRLADHSKESTTQASTHSATFLKHGMPVTIIPDPKIHPWIAPQPNVQVLSLSDPRLDLGRLVHLIEDSFGRPLDQKHYFTRIASSLAGIIIAGAYEGGAILTWEKPPSAAEGDSSRLVPYLDKFAVLQRSQGAGGVADVVFSAMVRQCFPHGVCWRSRSNNPVNKWYFERASGTSRLVPEGDAASSQNWTMFWTTENVVGQRFRDYEEVCRSIGSSWADGKARLD</sequence>
<comment type="catalytic activity">
    <reaction evidence="14 15">
        <text>L-glutamate + acetyl-CoA = N-acetyl-L-glutamate + CoA + H(+)</text>
        <dbReference type="Rhea" id="RHEA:24292"/>
        <dbReference type="ChEBI" id="CHEBI:15378"/>
        <dbReference type="ChEBI" id="CHEBI:29985"/>
        <dbReference type="ChEBI" id="CHEBI:44337"/>
        <dbReference type="ChEBI" id="CHEBI:57287"/>
        <dbReference type="ChEBI" id="CHEBI:57288"/>
        <dbReference type="EC" id="2.3.1.1"/>
    </reaction>
</comment>
<evidence type="ECO:0000256" key="12">
    <source>
        <dbReference type="ARBA" id="ARBA00030346"/>
    </source>
</evidence>
<dbReference type="PANTHER" id="PTHR23342:SF4">
    <property type="entry name" value="AMINO-ACID ACETYLTRANSFERASE, MITOCHONDRIAL"/>
    <property type="match status" value="1"/>
</dbReference>
<protein>
    <recommendedName>
        <fullName evidence="6 15">Amino-acid acetyltransferase, mitochondrial</fullName>
        <ecNumber evidence="5 15">2.3.1.1</ecNumber>
    </recommendedName>
    <alternativeName>
        <fullName evidence="12 15">Glutamate N-acetyltransferase</fullName>
    </alternativeName>
    <alternativeName>
        <fullName evidence="13 15">N-acetylglutamate synthase</fullName>
    </alternativeName>
</protein>
<feature type="domain" description="N-acetyltransferase" evidence="17">
    <location>
        <begin position="470"/>
        <end position="642"/>
    </location>
</feature>
<organism evidence="18 19">
    <name type="scientific">Gomphillus americanus</name>
    <dbReference type="NCBI Taxonomy" id="1940652"/>
    <lineage>
        <taxon>Eukaryota</taxon>
        <taxon>Fungi</taxon>
        <taxon>Dikarya</taxon>
        <taxon>Ascomycota</taxon>
        <taxon>Pezizomycotina</taxon>
        <taxon>Lecanoromycetes</taxon>
        <taxon>OSLEUM clade</taxon>
        <taxon>Ostropomycetidae</taxon>
        <taxon>Ostropales</taxon>
        <taxon>Graphidaceae</taxon>
        <taxon>Gomphilloideae</taxon>
        <taxon>Gomphillus</taxon>
    </lineage>
</organism>
<evidence type="ECO:0000256" key="11">
    <source>
        <dbReference type="ARBA" id="ARBA00023315"/>
    </source>
</evidence>
<evidence type="ECO:0000256" key="3">
    <source>
        <dbReference type="ARBA" id="ARBA00004925"/>
    </source>
</evidence>
<evidence type="ECO:0000256" key="14">
    <source>
        <dbReference type="ARBA" id="ARBA00048372"/>
    </source>
</evidence>
<evidence type="ECO:0000256" key="8">
    <source>
        <dbReference type="ARBA" id="ARBA00022679"/>
    </source>
</evidence>
<reference evidence="18" key="1">
    <citation type="submission" date="2021-03" db="EMBL/GenBank/DDBJ databases">
        <authorList>
            <person name="Tagirdzhanova G."/>
        </authorList>
    </citation>
    <scope>NUCLEOTIDE SEQUENCE</scope>
</reference>
<dbReference type="GO" id="GO:0006592">
    <property type="term" value="P:ornithine biosynthetic process"/>
    <property type="evidence" value="ECO:0007669"/>
    <property type="project" value="TreeGrafter"/>
</dbReference>
<keyword evidence="11 15" id="KW-0012">Acyltransferase</keyword>
<gene>
    <name evidence="18" type="ORF">GOMPHAMPRED_005137</name>
</gene>
<dbReference type="EMBL" id="CAJPDQ010000003">
    <property type="protein sequence ID" value="CAF9907536.1"/>
    <property type="molecule type" value="Genomic_DNA"/>
</dbReference>
<feature type="compositionally biased region" description="Polar residues" evidence="16">
    <location>
        <begin position="153"/>
        <end position="162"/>
    </location>
</feature>
<evidence type="ECO:0000256" key="13">
    <source>
        <dbReference type="ARBA" id="ARBA00033251"/>
    </source>
</evidence>
<evidence type="ECO:0000259" key="17">
    <source>
        <dbReference type="PROSITE" id="PS51731"/>
    </source>
</evidence>
<dbReference type="PANTHER" id="PTHR23342">
    <property type="entry name" value="N-ACETYLGLUTAMATE SYNTHASE"/>
    <property type="match status" value="1"/>
</dbReference>
<keyword evidence="10 15" id="KW-0496">Mitochondrion</keyword>
<keyword evidence="7 15" id="KW-0028">Amino-acid biosynthesis</keyword>
<evidence type="ECO:0000256" key="5">
    <source>
        <dbReference type="ARBA" id="ARBA00012697"/>
    </source>
</evidence>
<dbReference type="Gene3D" id="3.40.630.30">
    <property type="match status" value="1"/>
</dbReference>
<evidence type="ECO:0000256" key="7">
    <source>
        <dbReference type="ARBA" id="ARBA00022605"/>
    </source>
</evidence>
<dbReference type="GO" id="GO:0006526">
    <property type="term" value="P:L-arginine biosynthetic process"/>
    <property type="evidence" value="ECO:0007669"/>
    <property type="project" value="UniProtKB-UniPathway"/>
</dbReference>
<dbReference type="Gene3D" id="3.40.1160.10">
    <property type="entry name" value="Acetylglutamate kinase-like"/>
    <property type="match status" value="1"/>
</dbReference>
<evidence type="ECO:0000256" key="10">
    <source>
        <dbReference type="ARBA" id="ARBA00023128"/>
    </source>
</evidence>